<dbReference type="RefSeq" id="XP_018006029.1">
    <property type="nucleotide sequence ID" value="XM_018142798.1"/>
</dbReference>
<dbReference type="GO" id="GO:0003682">
    <property type="term" value="F:chromatin binding"/>
    <property type="evidence" value="ECO:0007669"/>
    <property type="project" value="TreeGrafter"/>
</dbReference>
<feature type="compositionally biased region" description="Low complexity" evidence="2">
    <location>
        <begin position="323"/>
        <end position="334"/>
    </location>
</feature>
<dbReference type="AlphaFoldDB" id="A0A0N1HIC7"/>
<feature type="compositionally biased region" description="Basic and acidic residues" evidence="2">
    <location>
        <begin position="1"/>
        <end position="11"/>
    </location>
</feature>
<dbReference type="InterPro" id="IPR024325">
    <property type="entry name" value="DUF3835"/>
</dbReference>
<dbReference type="InterPro" id="IPR052255">
    <property type="entry name" value="RNA_pol_II_subunit5-mediator"/>
</dbReference>
<dbReference type="GeneID" id="28734667"/>
<feature type="compositionally biased region" description="Basic and acidic residues" evidence="2">
    <location>
        <begin position="491"/>
        <end position="503"/>
    </location>
</feature>
<evidence type="ECO:0000313" key="5">
    <source>
        <dbReference type="Proteomes" id="UP000038010"/>
    </source>
</evidence>
<keyword evidence="5" id="KW-1185">Reference proteome</keyword>
<evidence type="ECO:0000256" key="2">
    <source>
        <dbReference type="SAM" id="MobiDB-lite"/>
    </source>
</evidence>
<feature type="domain" description="DUF3835" evidence="3">
    <location>
        <begin position="620"/>
        <end position="712"/>
    </location>
</feature>
<evidence type="ECO:0000313" key="4">
    <source>
        <dbReference type="EMBL" id="KPI46066.1"/>
    </source>
</evidence>
<feature type="region of interest" description="Disordered" evidence="2">
    <location>
        <begin position="464"/>
        <end position="642"/>
    </location>
</feature>
<feature type="region of interest" description="Disordered" evidence="2">
    <location>
        <begin position="1"/>
        <end position="36"/>
    </location>
</feature>
<dbReference type="PANTHER" id="PTHR15111:SF0">
    <property type="entry name" value="UNCONVENTIONAL PREFOLDIN RPB5 INTERACTOR 1"/>
    <property type="match status" value="1"/>
</dbReference>
<evidence type="ECO:0000256" key="1">
    <source>
        <dbReference type="SAM" id="Coils"/>
    </source>
</evidence>
<protein>
    <recommendedName>
        <fullName evidence="3">DUF3835 domain-containing protein</fullName>
    </recommendedName>
</protein>
<organism evidence="4 5">
    <name type="scientific">Cyphellophora attinorum</name>
    <dbReference type="NCBI Taxonomy" id="1664694"/>
    <lineage>
        <taxon>Eukaryota</taxon>
        <taxon>Fungi</taxon>
        <taxon>Dikarya</taxon>
        <taxon>Ascomycota</taxon>
        <taxon>Pezizomycotina</taxon>
        <taxon>Eurotiomycetes</taxon>
        <taxon>Chaetothyriomycetidae</taxon>
        <taxon>Chaetothyriales</taxon>
        <taxon>Cyphellophoraceae</taxon>
        <taxon>Cyphellophora</taxon>
    </lineage>
</organism>
<dbReference type="PANTHER" id="PTHR15111">
    <property type="entry name" value="RNA POLYMERASE II SUBUNIT 5-MEDIATING PROTEIN NNX3"/>
    <property type="match status" value="1"/>
</dbReference>
<feature type="compositionally biased region" description="Acidic residues" evidence="2">
    <location>
        <begin position="406"/>
        <end position="436"/>
    </location>
</feature>
<evidence type="ECO:0000259" key="3">
    <source>
        <dbReference type="Pfam" id="PF12927"/>
    </source>
</evidence>
<dbReference type="EMBL" id="LFJN01000001">
    <property type="protein sequence ID" value="KPI46066.1"/>
    <property type="molecule type" value="Genomic_DNA"/>
</dbReference>
<keyword evidence="1" id="KW-0175">Coiled coil</keyword>
<dbReference type="GO" id="GO:0000122">
    <property type="term" value="P:negative regulation of transcription by RNA polymerase II"/>
    <property type="evidence" value="ECO:0007669"/>
    <property type="project" value="TreeGrafter"/>
</dbReference>
<dbReference type="VEuPathDB" id="FungiDB:AB675_279"/>
<dbReference type="InterPro" id="IPR039553">
    <property type="entry name" value="Prefoldin-like"/>
</dbReference>
<dbReference type="Proteomes" id="UP000038010">
    <property type="component" value="Unassembled WGS sequence"/>
</dbReference>
<dbReference type="Pfam" id="PF12927">
    <property type="entry name" value="DUF3835"/>
    <property type="match status" value="1"/>
</dbReference>
<sequence>MGKETSPRDLEETLPLLEDSRINSTDRSGQPPQLSDEKKREHTILIILILSILSLGVVLAFLSHRYPFLDPYAELCVLYGLSLVPREVAAQNTNNKNVLLIQFIMIILFKINLDGPKSPWNDHGRMDPIVLHKVEQQRLALEENIAKLRKSLRHWQNLELDYEGLREEFDLLPVDASKDDCLRVAKDFGSVAVGEKDLLELITEKNSTARTPKQVAGLLSNRVDYVTRNADSIRKQITAEQKKLNALLLVEEPETREDAILPLSEITEILDEDGNVISSKVDRPASGAAGLAEALGKAGVEGFKPDNNSADVSEDLASTKATVATSSRASDTTSRLVEASSSDDDDSEIEEVIDRSNLPVRSGENPIAVQFRDTEEEAQIRREMLEYGLDEVGAIVAELDMQEGDTDVSYDEDDDNLVMDSDFDDDEDDDDDESEDEHGRVKHPVISEKYKQKMQELEKRLGLTDLKNLGPTPALPPDVQNALDRPSPAEAARKAAIARDEAAPKQLPLRKKPRKSVAFADDLDIAKERPVEHKAAEKTPTATVNPIGETVLERDVDQENDPAPPPPAPSTSKPASRFKASRRTATGTATAAEQQPSASSRQYTHEAEYDPQADADRPLVAPTVLERPTSLTSAPPDHDAIDDEMHRRQIALEYHKMRNQKIHEQGGFVRDQWDSDGYIEQDEDDELMGGNVLVNEETGEVKRVSRFKAARLRG</sequence>
<dbReference type="GO" id="GO:0019212">
    <property type="term" value="F:phosphatase inhibitor activity"/>
    <property type="evidence" value="ECO:0007669"/>
    <property type="project" value="TreeGrafter"/>
</dbReference>
<feature type="compositionally biased region" description="Basic and acidic residues" evidence="2">
    <location>
        <begin position="524"/>
        <end position="537"/>
    </location>
</feature>
<feature type="region of interest" description="Disordered" evidence="2">
    <location>
        <begin position="406"/>
        <end position="451"/>
    </location>
</feature>
<dbReference type="GO" id="GO:0003714">
    <property type="term" value="F:transcription corepressor activity"/>
    <property type="evidence" value="ECO:0007669"/>
    <property type="project" value="TreeGrafter"/>
</dbReference>
<reference evidence="4 5" key="1">
    <citation type="submission" date="2015-06" db="EMBL/GenBank/DDBJ databases">
        <title>Draft genome of the ant-associated black yeast Phialophora attae CBS 131958.</title>
        <authorList>
            <person name="Moreno L.F."/>
            <person name="Stielow B.J."/>
            <person name="de Hoog S."/>
            <person name="Vicente V.A."/>
            <person name="Weiss V.A."/>
            <person name="de Vries M."/>
            <person name="Cruz L.M."/>
            <person name="Souza E.M."/>
        </authorList>
    </citation>
    <scope>NUCLEOTIDE SEQUENCE [LARGE SCALE GENOMIC DNA]</scope>
    <source>
        <strain evidence="4 5">CBS 131958</strain>
    </source>
</reference>
<dbReference type="OrthoDB" id="21413at2759"/>
<feature type="region of interest" description="Disordered" evidence="2">
    <location>
        <begin position="323"/>
        <end position="349"/>
    </location>
</feature>
<proteinExistence type="predicted"/>
<accession>A0A0N1HIC7</accession>
<dbReference type="Pfam" id="PF13758">
    <property type="entry name" value="Prefoldin_3"/>
    <property type="match status" value="1"/>
</dbReference>
<feature type="coiled-coil region" evidence="1">
    <location>
        <begin position="131"/>
        <end position="158"/>
    </location>
</feature>
<feature type="compositionally biased region" description="Polar residues" evidence="2">
    <location>
        <begin position="593"/>
        <end position="602"/>
    </location>
</feature>
<name>A0A0N1HIC7_9EURO</name>
<gene>
    <name evidence="4" type="ORF">AB675_279</name>
</gene>
<feature type="compositionally biased region" description="Polar residues" evidence="2">
    <location>
        <begin position="22"/>
        <end position="33"/>
    </location>
</feature>
<comment type="caution">
    <text evidence="4">The sequence shown here is derived from an EMBL/GenBank/DDBJ whole genome shotgun (WGS) entry which is preliminary data.</text>
</comment>